<sequence>MEACIAKACTSTTSGAPAHIFAHLIQTLILAQCSIESQQTYPPDRTDEILKNDIEFDFIIAGGGSAGSVVASRLSENPNWRVLLIERGDDPSFLSDIPGFLLLLQNGLQDYNYKVVPDNSFCLGMKNHQCIWAKGKALGGSSVINAMLHIIGNDADYDNWSKMGNQGWSYKEVLPYFRKMENYHPDIVAKYGSEHFGTGGPLTLRPFNYSATPIQDILFSAVKDLKLPIMDMLNEEKFIGFGKAYGTIDNGIRQNVAKAYLGPVKDRKNLYVMKSARVDSVILSKKRAKGVSVTLKDGRKIELKALKEVVLSAGSLATPQILMLSGIGPKSHLKSYGIKVIADLPVGKNLQDHVLWLGIHMAFNNETTTPASSNLMFDWAYDYLIHRKSEFSTIGGVDFLGFVNTKNPLAKHPNIEYHFIQIPKNSRFKIDAITTSFNFDDDLSKEMRKANEESEIILACPVLINPRSSGYLKLKSSDPADQIEIHANYFHDLEDIDTMLEGLAVLRSFVDTKTFKKYKIKLRHMEIPGCSMHPVDSKDYWICNLRHTASTVYHPVGTCRMGPSNSNDSVVDPSLKVRKIQGLRIIDASIMPKITSGNTHAPTLMIAEKGAELIKMEWLMRDEL</sequence>
<keyword evidence="2" id="KW-1185">Reference proteome</keyword>
<proteinExistence type="predicted"/>
<evidence type="ECO:0000313" key="2">
    <source>
        <dbReference type="Proteomes" id="UP001239111"/>
    </source>
</evidence>
<dbReference type="Proteomes" id="UP001239111">
    <property type="component" value="Chromosome 1"/>
</dbReference>
<accession>A0ACC2PHK1</accession>
<organism evidence="1 2">
    <name type="scientific">Eretmocerus hayati</name>
    <dbReference type="NCBI Taxonomy" id="131215"/>
    <lineage>
        <taxon>Eukaryota</taxon>
        <taxon>Metazoa</taxon>
        <taxon>Ecdysozoa</taxon>
        <taxon>Arthropoda</taxon>
        <taxon>Hexapoda</taxon>
        <taxon>Insecta</taxon>
        <taxon>Pterygota</taxon>
        <taxon>Neoptera</taxon>
        <taxon>Endopterygota</taxon>
        <taxon>Hymenoptera</taxon>
        <taxon>Apocrita</taxon>
        <taxon>Proctotrupomorpha</taxon>
        <taxon>Chalcidoidea</taxon>
        <taxon>Aphelinidae</taxon>
        <taxon>Aphelininae</taxon>
        <taxon>Eretmocerus</taxon>
    </lineage>
</organism>
<reference evidence="1" key="1">
    <citation type="submission" date="2023-04" db="EMBL/GenBank/DDBJ databases">
        <title>A chromosome-level genome assembly of the parasitoid wasp Eretmocerus hayati.</title>
        <authorList>
            <person name="Zhong Y."/>
            <person name="Liu S."/>
            <person name="Liu Y."/>
        </authorList>
    </citation>
    <scope>NUCLEOTIDE SEQUENCE</scope>
    <source>
        <strain evidence="1">ZJU_SS_LIU_2023</strain>
    </source>
</reference>
<name>A0ACC2PHK1_9HYME</name>
<dbReference type="EMBL" id="CM056741">
    <property type="protein sequence ID" value="KAJ8682937.1"/>
    <property type="molecule type" value="Genomic_DNA"/>
</dbReference>
<protein>
    <submittedName>
        <fullName evidence="1">Uncharacterized protein</fullName>
    </submittedName>
</protein>
<comment type="caution">
    <text evidence="1">The sequence shown here is derived from an EMBL/GenBank/DDBJ whole genome shotgun (WGS) entry which is preliminary data.</text>
</comment>
<evidence type="ECO:0000313" key="1">
    <source>
        <dbReference type="EMBL" id="KAJ8682937.1"/>
    </source>
</evidence>
<gene>
    <name evidence="1" type="ORF">QAD02_018729</name>
</gene>